<dbReference type="PROSITE" id="PS51257">
    <property type="entry name" value="PROKAR_LIPOPROTEIN"/>
    <property type="match status" value="1"/>
</dbReference>
<feature type="domain" description="Oxidoreductase molybdopterin-binding" evidence="1">
    <location>
        <begin position="100"/>
        <end position="244"/>
    </location>
</feature>
<name>A0A1E2S022_9HYPH</name>
<dbReference type="Gene3D" id="3.90.420.10">
    <property type="entry name" value="Oxidoreductase, molybdopterin-binding domain"/>
    <property type="match status" value="1"/>
</dbReference>
<dbReference type="InterPro" id="IPR036374">
    <property type="entry name" value="OxRdtase_Mopterin-bd_sf"/>
</dbReference>
<evidence type="ECO:0000313" key="3">
    <source>
        <dbReference type="Proteomes" id="UP000095087"/>
    </source>
</evidence>
<dbReference type="GO" id="GO:0016491">
    <property type="term" value="F:oxidoreductase activity"/>
    <property type="evidence" value="ECO:0007669"/>
    <property type="project" value="UniProtKB-KW"/>
</dbReference>
<dbReference type="Proteomes" id="UP000095087">
    <property type="component" value="Unassembled WGS sequence"/>
</dbReference>
<dbReference type="AlphaFoldDB" id="A0A1E2S022"/>
<keyword evidence="2" id="KW-0560">Oxidoreductase</keyword>
<dbReference type="PANTHER" id="PTHR43032">
    <property type="entry name" value="PROTEIN-METHIONINE-SULFOXIDE REDUCTASE"/>
    <property type="match status" value="1"/>
</dbReference>
<dbReference type="InterPro" id="IPR006311">
    <property type="entry name" value="TAT_signal"/>
</dbReference>
<evidence type="ECO:0000313" key="2">
    <source>
        <dbReference type="EMBL" id="ODA67827.1"/>
    </source>
</evidence>
<dbReference type="STRING" id="1177755.A7A08_00993"/>
<comment type="caution">
    <text evidence="2">The sequence shown here is derived from an EMBL/GenBank/DDBJ whole genome shotgun (WGS) entry which is preliminary data.</text>
</comment>
<dbReference type="CDD" id="cd02108">
    <property type="entry name" value="bact_SO_family_Moco"/>
    <property type="match status" value="1"/>
</dbReference>
<dbReference type="RefSeq" id="WP_083226461.1">
    <property type="nucleotide sequence ID" value="NZ_MASI01000002.1"/>
</dbReference>
<proteinExistence type="predicted"/>
<reference evidence="2 3" key="1">
    <citation type="submission" date="2016-07" db="EMBL/GenBank/DDBJ databases">
        <title>Draft genome sequence of Methyloligella halotolerans C2T (VKM B-2706T=CCUG 61687T=DSM 25045T), a halotolerant polyhydroxybutyrate accumulating methylotroph.</title>
        <authorList>
            <person name="Vasilenko O.V."/>
            <person name="Doronina N.V."/>
            <person name="Poroshina M.N."/>
            <person name="Tarlachkov S.V."/>
            <person name="Trotsenko Y.A."/>
        </authorList>
    </citation>
    <scope>NUCLEOTIDE SEQUENCE [LARGE SCALE GENOMIC DNA]</scope>
    <source>
        <strain evidence="2 3">VKM B-2706</strain>
    </source>
</reference>
<evidence type="ECO:0000259" key="1">
    <source>
        <dbReference type="Pfam" id="PF00174"/>
    </source>
</evidence>
<dbReference type="InterPro" id="IPR000572">
    <property type="entry name" value="OxRdtase_Mopterin-bd_dom"/>
</dbReference>
<dbReference type="PANTHER" id="PTHR43032:SF2">
    <property type="entry name" value="BLL0505 PROTEIN"/>
    <property type="match status" value="1"/>
</dbReference>
<dbReference type="Pfam" id="PF00174">
    <property type="entry name" value="Oxidored_molyb"/>
    <property type="match status" value="1"/>
</dbReference>
<gene>
    <name evidence="2" type="ORF">A7A08_00993</name>
</gene>
<dbReference type="SUPFAM" id="SSF56524">
    <property type="entry name" value="Oxidoreductase molybdopterin-binding domain"/>
    <property type="match status" value="1"/>
</dbReference>
<dbReference type="EMBL" id="MASI01000002">
    <property type="protein sequence ID" value="ODA67827.1"/>
    <property type="molecule type" value="Genomic_DNA"/>
</dbReference>
<sequence length="267" mass="29657">MTKRESNGAANSGMNRRGFLARGGALSGTLLLGGCDGLFRNDLVQRILASADSLTEAVQRALLTPESLAREYAPEDISADFKANGSINPDTPDYRKLAENDFKDWRLTVGGLVETPLTLSLEDLRGMPARSQITRHDCVEGWSSIGKWTGVQLSRVLDQAKLKENAKYIVFYCYDDLGRGDTEASRYYESIALPDAYHPQTILAYDMNDETLPIPHGAPLRVRVERQLGYKMAKYIRSIEAVESYDDIRGGGGGFWEDRGYAWYAGI</sequence>
<dbReference type="PATRIC" id="fig|1177755.3.peg.997"/>
<keyword evidence="3" id="KW-1185">Reference proteome</keyword>
<protein>
    <submittedName>
        <fullName evidence="2">Sulfoxide reductase catalytic subunit YedY</fullName>
        <ecNumber evidence="2">1.8.-.-</ecNumber>
    </submittedName>
</protein>
<dbReference type="EC" id="1.8.-.-" evidence="2"/>
<accession>A0A1E2S022</accession>
<dbReference type="PROSITE" id="PS51318">
    <property type="entry name" value="TAT"/>
    <property type="match status" value="1"/>
</dbReference>
<organism evidence="2 3">
    <name type="scientific">Methyloligella halotolerans</name>
    <dbReference type="NCBI Taxonomy" id="1177755"/>
    <lineage>
        <taxon>Bacteria</taxon>
        <taxon>Pseudomonadati</taxon>
        <taxon>Pseudomonadota</taxon>
        <taxon>Alphaproteobacteria</taxon>
        <taxon>Hyphomicrobiales</taxon>
        <taxon>Hyphomicrobiaceae</taxon>
        <taxon>Methyloligella</taxon>
    </lineage>
</organism>